<gene>
    <name evidence="4" type="ORF">OJ962_26705</name>
</gene>
<comment type="caution">
    <text evidence="4">The sequence shown here is derived from an EMBL/GenBank/DDBJ whole genome shotgun (WGS) entry which is preliminary data.</text>
</comment>
<keyword evidence="5" id="KW-1185">Reference proteome</keyword>
<dbReference type="PANTHER" id="PTHR30055">
    <property type="entry name" value="HTH-TYPE TRANSCRIPTIONAL REGULATOR RUTR"/>
    <property type="match status" value="1"/>
</dbReference>
<name>A0ABT4RR96_9ACTN</name>
<evidence type="ECO:0000256" key="2">
    <source>
        <dbReference type="ARBA" id="ARBA00023125"/>
    </source>
</evidence>
<accession>A0ABT4RR96</accession>
<dbReference type="Proteomes" id="UP001147700">
    <property type="component" value="Unassembled WGS sequence"/>
</dbReference>
<keyword evidence="1" id="KW-0805">Transcription regulation</keyword>
<dbReference type="RefSeq" id="WP_202952488.1">
    <property type="nucleotide sequence ID" value="NZ_JAPCID010000050.1"/>
</dbReference>
<organism evidence="4 5">
    <name type="scientific">Solirubrobacter deserti</name>
    <dbReference type="NCBI Taxonomy" id="2282478"/>
    <lineage>
        <taxon>Bacteria</taxon>
        <taxon>Bacillati</taxon>
        <taxon>Actinomycetota</taxon>
        <taxon>Thermoleophilia</taxon>
        <taxon>Solirubrobacterales</taxon>
        <taxon>Solirubrobacteraceae</taxon>
        <taxon>Solirubrobacter</taxon>
    </lineage>
</organism>
<evidence type="ECO:0000313" key="4">
    <source>
        <dbReference type="EMBL" id="MDA0141117.1"/>
    </source>
</evidence>
<evidence type="ECO:0000313" key="5">
    <source>
        <dbReference type="Proteomes" id="UP001147700"/>
    </source>
</evidence>
<keyword evidence="3" id="KW-0804">Transcription</keyword>
<dbReference type="InterPro" id="IPR050109">
    <property type="entry name" value="HTH-type_TetR-like_transc_reg"/>
</dbReference>
<dbReference type="EMBL" id="JAPCID010000050">
    <property type="protein sequence ID" value="MDA0141117.1"/>
    <property type="molecule type" value="Genomic_DNA"/>
</dbReference>
<dbReference type="PANTHER" id="PTHR30055:SF234">
    <property type="entry name" value="HTH-TYPE TRANSCRIPTIONAL REGULATOR BETI"/>
    <property type="match status" value="1"/>
</dbReference>
<protein>
    <submittedName>
        <fullName evidence="4">TetR/AcrR family transcriptional regulator</fullName>
    </submittedName>
</protein>
<evidence type="ECO:0000256" key="1">
    <source>
        <dbReference type="ARBA" id="ARBA00023015"/>
    </source>
</evidence>
<dbReference type="SUPFAM" id="SSF46689">
    <property type="entry name" value="Homeodomain-like"/>
    <property type="match status" value="1"/>
</dbReference>
<dbReference type="SUPFAM" id="SSF48498">
    <property type="entry name" value="Tetracyclin repressor-like, C-terminal domain"/>
    <property type="match status" value="1"/>
</dbReference>
<proteinExistence type="predicted"/>
<dbReference type="InterPro" id="IPR036271">
    <property type="entry name" value="Tet_transcr_reg_TetR-rel_C_sf"/>
</dbReference>
<evidence type="ECO:0000256" key="3">
    <source>
        <dbReference type="ARBA" id="ARBA00023163"/>
    </source>
</evidence>
<reference evidence="4" key="1">
    <citation type="submission" date="2022-10" db="EMBL/GenBank/DDBJ databases">
        <title>The WGS of Solirubrobacter sp. CPCC 204708.</title>
        <authorList>
            <person name="Jiang Z."/>
        </authorList>
    </citation>
    <scope>NUCLEOTIDE SEQUENCE</scope>
    <source>
        <strain evidence="4">CPCC 204708</strain>
    </source>
</reference>
<dbReference type="Gene3D" id="1.10.357.10">
    <property type="entry name" value="Tetracycline Repressor, domain 2"/>
    <property type="match status" value="1"/>
</dbReference>
<sequence>MPTSTDHRRATAERNAVAILDAAERLLGRGEPLTMVSVAGEARLSRPTVYAHYKSVGEIVEAAVERTVVASTAAFAAARPDEGPADAALERMVAASWGQLAGSEGLVRRAGEYVSDGARHRTHGALIAPVEALVVRGRRQGAFRTDVPVDWLITMYLALVHAAAEHAVVHDTPREAALALLQRTIGELFSAAR</sequence>
<dbReference type="InterPro" id="IPR009057">
    <property type="entry name" value="Homeodomain-like_sf"/>
</dbReference>
<keyword evidence="2" id="KW-0238">DNA-binding</keyword>